<evidence type="ECO:0000313" key="3">
    <source>
        <dbReference type="Proteomes" id="UP000185596"/>
    </source>
</evidence>
<reference evidence="2 3" key="1">
    <citation type="submission" date="2016-12" db="EMBL/GenBank/DDBJ databases">
        <title>The draft genome sequence of Actinophytocola sp. 11-183.</title>
        <authorList>
            <person name="Wang W."/>
            <person name="Yuan L."/>
        </authorList>
    </citation>
    <scope>NUCLEOTIDE SEQUENCE [LARGE SCALE GENOMIC DNA]</scope>
    <source>
        <strain evidence="2 3">11-183</strain>
    </source>
</reference>
<name>A0A1Q8CWL0_9PSEU</name>
<keyword evidence="3" id="KW-1185">Reference proteome</keyword>
<dbReference type="AlphaFoldDB" id="A0A1Q8CWL0"/>
<keyword evidence="1" id="KW-0812">Transmembrane</keyword>
<keyword evidence="1" id="KW-1133">Transmembrane helix</keyword>
<gene>
    <name evidence="2" type="ORF">BU204_04300</name>
</gene>
<sequence length="305" mass="33185">MSPRRRPPVAARTSPRRRRWRLPVALLALGLLGAFLWPSLTLLFSPVRPVVAALDQDVVYVEPGAGAVDVEGVRREIDERPLVMVVLRADSPLAEDPGETCTGVSDRIEGVLVAVVAGAEFEYGCENDIPLNVDEFGWDYAQWSTYGQATGFLDGDVVAQAAQLAARYDAEVVRGRLDHEPRTLAAPVSRYVLAASLVVLVVGGVLFVYKGLDRVVQGVARRRAERGRWRARRDELDAALGEVALIMLDLAPGGSRARAAKLAKLSEDYLLALADWTQARPGTELDGLDTRVAALRRRALALEDA</sequence>
<accession>A0A1Q8CWL0</accession>
<dbReference type="EMBL" id="MSIE01000005">
    <property type="protein sequence ID" value="OLF18737.1"/>
    <property type="molecule type" value="Genomic_DNA"/>
</dbReference>
<dbReference type="OrthoDB" id="9950454at2"/>
<comment type="caution">
    <text evidence="2">The sequence shown here is derived from an EMBL/GenBank/DDBJ whole genome shotgun (WGS) entry which is preliminary data.</text>
</comment>
<dbReference type="RefSeq" id="WP_075124222.1">
    <property type="nucleotide sequence ID" value="NZ_MSIE01000005.1"/>
</dbReference>
<dbReference type="STRING" id="1912961.BU204_04300"/>
<evidence type="ECO:0000313" key="2">
    <source>
        <dbReference type="EMBL" id="OLF18737.1"/>
    </source>
</evidence>
<feature type="transmembrane region" description="Helical" evidence="1">
    <location>
        <begin position="191"/>
        <end position="212"/>
    </location>
</feature>
<dbReference type="Proteomes" id="UP000185596">
    <property type="component" value="Unassembled WGS sequence"/>
</dbReference>
<proteinExistence type="predicted"/>
<organism evidence="2 3">
    <name type="scientific">Actinophytocola xanthii</name>
    <dbReference type="NCBI Taxonomy" id="1912961"/>
    <lineage>
        <taxon>Bacteria</taxon>
        <taxon>Bacillati</taxon>
        <taxon>Actinomycetota</taxon>
        <taxon>Actinomycetes</taxon>
        <taxon>Pseudonocardiales</taxon>
        <taxon>Pseudonocardiaceae</taxon>
    </lineage>
</organism>
<protein>
    <submittedName>
        <fullName evidence="2">Uncharacterized protein</fullName>
    </submittedName>
</protein>
<keyword evidence="1" id="KW-0472">Membrane</keyword>
<evidence type="ECO:0000256" key="1">
    <source>
        <dbReference type="SAM" id="Phobius"/>
    </source>
</evidence>